<keyword evidence="2" id="KW-1185">Reference proteome</keyword>
<evidence type="ECO:0000313" key="2">
    <source>
        <dbReference type="Proteomes" id="UP000215914"/>
    </source>
</evidence>
<reference evidence="2" key="1">
    <citation type="journal article" date="2017" name="Nature">
        <title>The sunflower genome provides insights into oil metabolism, flowering and Asterid evolution.</title>
        <authorList>
            <person name="Badouin H."/>
            <person name="Gouzy J."/>
            <person name="Grassa C.J."/>
            <person name="Murat F."/>
            <person name="Staton S.E."/>
            <person name="Cottret L."/>
            <person name="Lelandais-Briere C."/>
            <person name="Owens G.L."/>
            <person name="Carrere S."/>
            <person name="Mayjonade B."/>
            <person name="Legrand L."/>
            <person name="Gill N."/>
            <person name="Kane N.C."/>
            <person name="Bowers J.E."/>
            <person name="Hubner S."/>
            <person name="Bellec A."/>
            <person name="Berard A."/>
            <person name="Berges H."/>
            <person name="Blanchet N."/>
            <person name="Boniface M.C."/>
            <person name="Brunel D."/>
            <person name="Catrice O."/>
            <person name="Chaidir N."/>
            <person name="Claudel C."/>
            <person name="Donnadieu C."/>
            <person name="Faraut T."/>
            <person name="Fievet G."/>
            <person name="Helmstetter N."/>
            <person name="King M."/>
            <person name="Knapp S.J."/>
            <person name="Lai Z."/>
            <person name="Le Paslier M.C."/>
            <person name="Lippi Y."/>
            <person name="Lorenzon L."/>
            <person name="Mandel J.R."/>
            <person name="Marage G."/>
            <person name="Marchand G."/>
            <person name="Marquand E."/>
            <person name="Bret-Mestries E."/>
            <person name="Morien E."/>
            <person name="Nambeesan S."/>
            <person name="Nguyen T."/>
            <person name="Pegot-Espagnet P."/>
            <person name="Pouilly N."/>
            <person name="Raftis F."/>
            <person name="Sallet E."/>
            <person name="Schiex T."/>
            <person name="Thomas J."/>
            <person name="Vandecasteele C."/>
            <person name="Vares D."/>
            <person name="Vear F."/>
            <person name="Vautrin S."/>
            <person name="Crespi M."/>
            <person name="Mangin B."/>
            <person name="Burke J.M."/>
            <person name="Salse J."/>
            <person name="Munos S."/>
            <person name="Vincourt P."/>
            <person name="Rieseberg L.H."/>
            <person name="Langlade N.B."/>
        </authorList>
    </citation>
    <scope>NUCLEOTIDE SEQUENCE [LARGE SCALE GENOMIC DNA]</scope>
    <source>
        <strain evidence="2">cv. SF193</strain>
    </source>
</reference>
<accession>A0A251VB02</accession>
<protein>
    <submittedName>
        <fullName evidence="1">Uncharacterized protein</fullName>
    </submittedName>
</protein>
<dbReference type="Proteomes" id="UP000215914">
    <property type="component" value="Chromosome 3"/>
</dbReference>
<name>A0A251VB02_HELAN</name>
<sequence length="55" mass="6766">MLLSLYIYIYLSQRNYCLSSLLTNDVCEMFDYCEKLLIWCRRTRLHSPQLWLPVF</sequence>
<gene>
    <name evidence="1" type="ORF">HannXRQ_Chr03g0086151</name>
</gene>
<dbReference type="AlphaFoldDB" id="A0A251VB02"/>
<proteinExistence type="predicted"/>
<evidence type="ECO:0000313" key="1">
    <source>
        <dbReference type="EMBL" id="OTG32393.1"/>
    </source>
</evidence>
<organism evidence="1 2">
    <name type="scientific">Helianthus annuus</name>
    <name type="common">Common sunflower</name>
    <dbReference type="NCBI Taxonomy" id="4232"/>
    <lineage>
        <taxon>Eukaryota</taxon>
        <taxon>Viridiplantae</taxon>
        <taxon>Streptophyta</taxon>
        <taxon>Embryophyta</taxon>
        <taxon>Tracheophyta</taxon>
        <taxon>Spermatophyta</taxon>
        <taxon>Magnoliopsida</taxon>
        <taxon>eudicotyledons</taxon>
        <taxon>Gunneridae</taxon>
        <taxon>Pentapetalae</taxon>
        <taxon>asterids</taxon>
        <taxon>campanulids</taxon>
        <taxon>Asterales</taxon>
        <taxon>Asteraceae</taxon>
        <taxon>Asteroideae</taxon>
        <taxon>Heliantheae alliance</taxon>
        <taxon>Heliantheae</taxon>
        <taxon>Helianthus</taxon>
    </lineage>
</organism>
<dbReference type="EMBL" id="CM007892">
    <property type="protein sequence ID" value="OTG32393.1"/>
    <property type="molecule type" value="Genomic_DNA"/>
</dbReference>
<dbReference type="InParanoid" id="A0A251VB02"/>